<reference evidence="3" key="1">
    <citation type="journal article" date="2019" name="Int. J. Syst. Evol. Microbiol.">
        <title>The Global Catalogue of Microorganisms (GCM) 10K type strain sequencing project: providing services to taxonomists for standard genome sequencing and annotation.</title>
        <authorList>
            <consortium name="The Broad Institute Genomics Platform"/>
            <consortium name="The Broad Institute Genome Sequencing Center for Infectious Disease"/>
            <person name="Wu L."/>
            <person name="Ma J."/>
        </authorList>
    </citation>
    <scope>NUCLEOTIDE SEQUENCE [LARGE SCALE GENOMIC DNA]</scope>
    <source>
        <strain evidence="3">CECT 7798</strain>
    </source>
</reference>
<proteinExistence type="predicted"/>
<accession>A0ABV7XZM5</accession>
<protein>
    <submittedName>
        <fullName evidence="2">Uncharacterized protein</fullName>
    </submittedName>
</protein>
<evidence type="ECO:0000313" key="3">
    <source>
        <dbReference type="Proteomes" id="UP001595735"/>
    </source>
</evidence>
<feature type="transmembrane region" description="Helical" evidence="1">
    <location>
        <begin position="57"/>
        <end position="76"/>
    </location>
</feature>
<dbReference type="Proteomes" id="UP001595735">
    <property type="component" value="Unassembled WGS sequence"/>
</dbReference>
<organism evidence="2 3">
    <name type="scientific">Chryseobacterium tructae</name>
    <dbReference type="NCBI Taxonomy" id="1037380"/>
    <lineage>
        <taxon>Bacteria</taxon>
        <taxon>Pseudomonadati</taxon>
        <taxon>Bacteroidota</taxon>
        <taxon>Flavobacteriia</taxon>
        <taxon>Flavobacteriales</taxon>
        <taxon>Weeksellaceae</taxon>
        <taxon>Chryseobacterium group</taxon>
        <taxon>Chryseobacterium</taxon>
    </lineage>
</organism>
<gene>
    <name evidence="2" type="ORF">ACFONJ_18360</name>
</gene>
<keyword evidence="3" id="KW-1185">Reference proteome</keyword>
<evidence type="ECO:0000256" key="1">
    <source>
        <dbReference type="SAM" id="Phobius"/>
    </source>
</evidence>
<dbReference type="RefSeq" id="WP_290299506.1">
    <property type="nucleotide sequence ID" value="NZ_JAUFQR010000001.1"/>
</dbReference>
<name>A0ABV7XZM5_9FLAO</name>
<keyword evidence="1" id="KW-1133">Transmembrane helix</keyword>
<dbReference type="PROSITE" id="PS51257">
    <property type="entry name" value="PROKAR_LIPOPROTEIN"/>
    <property type="match status" value="1"/>
</dbReference>
<comment type="caution">
    <text evidence="2">The sequence shown here is derived from an EMBL/GenBank/DDBJ whole genome shotgun (WGS) entry which is preliminary data.</text>
</comment>
<keyword evidence="1" id="KW-0812">Transmembrane</keyword>
<keyword evidence="1" id="KW-0472">Membrane</keyword>
<evidence type="ECO:0000313" key="2">
    <source>
        <dbReference type="EMBL" id="MFC3757947.1"/>
    </source>
</evidence>
<sequence length="85" mass="9845">MTKKSIKVFIVNVILLSVLACVLGLTDDVFQEVYTSSNILTYCMNAMQYFLFWVLPYWWAMIIAGAVILTILYEMIRNIIKNTRA</sequence>
<dbReference type="EMBL" id="JBHRYO010000002">
    <property type="protein sequence ID" value="MFC3757947.1"/>
    <property type="molecule type" value="Genomic_DNA"/>
</dbReference>